<dbReference type="Proteomes" id="UP000277212">
    <property type="component" value="Unassembled WGS sequence"/>
</dbReference>
<dbReference type="PANTHER" id="PTHR42748:SF31">
    <property type="entry name" value="NMRA-LIKE DOMAIN-CONTAINING PROTEIN-RELATED"/>
    <property type="match status" value="1"/>
</dbReference>
<evidence type="ECO:0000259" key="8">
    <source>
        <dbReference type="Pfam" id="PF05368"/>
    </source>
</evidence>
<gene>
    <name evidence="9" type="ORF">CDV36_014876</name>
</gene>
<dbReference type="OrthoDB" id="300709at2759"/>
<keyword evidence="10" id="KW-1185">Reference proteome</keyword>
<name>A0A3M2RE59_9HYPO</name>
<evidence type="ECO:0000256" key="1">
    <source>
        <dbReference type="ARBA" id="ARBA00004123"/>
    </source>
</evidence>
<dbReference type="EMBL" id="NKUJ01000501">
    <property type="protein sequence ID" value="RMJ03600.1"/>
    <property type="molecule type" value="Genomic_DNA"/>
</dbReference>
<dbReference type="InterPro" id="IPR051164">
    <property type="entry name" value="NmrA-like_oxidored"/>
</dbReference>
<dbReference type="PANTHER" id="PTHR42748">
    <property type="entry name" value="NITROGEN METABOLITE REPRESSION PROTEIN NMRA FAMILY MEMBER"/>
    <property type="match status" value="1"/>
</dbReference>
<evidence type="ECO:0000256" key="2">
    <source>
        <dbReference type="ARBA" id="ARBA00004556"/>
    </source>
</evidence>
<dbReference type="FunFam" id="3.40.50.720:FF:000181">
    <property type="entry name" value="NmrA-like family domain-containing protein 1"/>
    <property type="match status" value="1"/>
</dbReference>
<keyword evidence="6" id="KW-0539">Nucleus</keyword>
<keyword evidence="5" id="KW-0521">NADP</keyword>
<comment type="similarity">
    <text evidence="3">Belongs to the NmrA-type oxidoreductase family.</text>
</comment>
<dbReference type="InterPro" id="IPR008030">
    <property type="entry name" value="NmrA-like"/>
</dbReference>
<organism evidence="9 10">
    <name type="scientific">Fusarium kuroshium</name>
    <dbReference type="NCBI Taxonomy" id="2010991"/>
    <lineage>
        <taxon>Eukaryota</taxon>
        <taxon>Fungi</taxon>
        <taxon>Dikarya</taxon>
        <taxon>Ascomycota</taxon>
        <taxon>Pezizomycotina</taxon>
        <taxon>Sordariomycetes</taxon>
        <taxon>Hypocreomycetidae</taxon>
        <taxon>Hypocreales</taxon>
        <taxon>Nectriaceae</taxon>
        <taxon>Fusarium</taxon>
        <taxon>Fusarium solani species complex</taxon>
    </lineage>
</organism>
<dbReference type="GO" id="GO:0005634">
    <property type="term" value="C:nucleus"/>
    <property type="evidence" value="ECO:0007669"/>
    <property type="project" value="UniProtKB-SubCell"/>
</dbReference>
<dbReference type="CDD" id="cd05251">
    <property type="entry name" value="NmrA_like_SDR_a"/>
    <property type="match status" value="1"/>
</dbReference>
<sequence length="305" mass="33748">MSKILTVFGATGNQGGSVVRAILNDPALSKEFKIRGITRDVSKPAAKDLASKGVEVVAADMNTLEQAAPAVKDAHTVFLVTNYWETEKGNGEIAQGKVVADACKAAGVKHLIFSSLLDTNKISGGRLTHIKHFEGKAEIEEYIRQINVPATFVLPGFFMSNLFTMIRKNEEGGYVWSLPVSGDKAQVPLFNVGDDNGKFVKAAIKHFPDTLNKRIYAATDYYTPSRMISEFSEVIGKPATFNQIPSDTFKSFLSPHVAQEMLENMLLLEDPGYYNKADIKESADLLDDKPTTWKEFVQKYKAKWE</sequence>
<reference evidence="9 10" key="1">
    <citation type="submission" date="2017-06" db="EMBL/GenBank/DDBJ databases">
        <title>Comparative genomic analysis of Ambrosia Fusariam Clade fungi.</title>
        <authorList>
            <person name="Stajich J.E."/>
            <person name="Carrillo J."/>
            <person name="Kijimoto T."/>
            <person name="Eskalen A."/>
            <person name="O'Donnell K."/>
            <person name="Kasson M."/>
        </authorList>
    </citation>
    <scope>NUCLEOTIDE SEQUENCE [LARGE SCALE GENOMIC DNA]</scope>
    <source>
        <strain evidence="9">UCR3666</strain>
    </source>
</reference>
<evidence type="ECO:0000313" key="10">
    <source>
        <dbReference type="Proteomes" id="UP000277212"/>
    </source>
</evidence>
<dbReference type="AlphaFoldDB" id="A0A3M2RE59"/>
<proteinExistence type="inferred from homology"/>
<evidence type="ECO:0000256" key="4">
    <source>
        <dbReference type="ARBA" id="ARBA00022490"/>
    </source>
</evidence>
<dbReference type="SUPFAM" id="SSF51735">
    <property type="entry name" value="NAD(P)-binding Rossmann-fold domains"/>
    <property type="match status" value="1"/>
</dbReference>
<evidence type="ECO:0000256" key="7">
    <source>
        <dbReference type="ARBA" id="ARBA00040296"/>
    </source>
</evidence>
<dbReference type="STRING" id="2010991.A0A3M2RE59"/>
<keyword evidence="4" id="KW-0963">Cytoplasm</keyword>
<dbReference type="GO" id="GO:0048471">
    <property type="term" value="C:perinuclear region of cytoplasm"/>
    <property type="evidence" value="ECO:0007669"/>
    <property type="project" value="UniProtKB-SubCell"/>
</dbReference>
<dbReference type="InterPro" id="IPR036291">
    <property type="entry name" value="NAD(P)-bd_dom_sf"/>
</dbReference>
<evidence type="ECO:0000256" key="6">
    <source>
        <dbReference type="ARBA" id="ARBA00023242"/>
    </source>
</evidence>
<dbReference type="Gene3D" id="3.90.25.10">
    <property type="entry name" value="UDP-galactose 4-epimerase, domain 1"/>
    <property type="match status" value="1"/>
</dbReference>
<evidence type="ECO:0000313" key="9">
    <source>
        <dbReference type="EMBL" id="RMJ03600.1"/>
    </source>
</evidence>
<comment type="subcellular location">
    <subcellularLocation>
        <location evidence="2">Cytoplasm</location>
        <location evidence="2">Perinuclear region</location>
    </subcellularLocation>
    <subcellularLocation>
        <location evidence="1">Nucleus</location>
    </subcellularLocation>
</comment>
<comment type="caution">
    <text evidence="9">The sequence shown here is derived from an EMBL/GenBank/DDBJ whole genome shotgun (WGS) entry which is preliminary data.</text>
</comment>
<evidence type="ECO:0000256" key="3">
    <source>
        <dbReference type="ARBA" id="ARBA00006328"/>
    </source>
</evidence>
<dbReference type="Gene3D" id="3.40.50.720">
    <property type="entry name" value="NAD(P)-binding Rossmann-like Domain"/>
    <property type="match status" value="1"/>
</dbReference>
<dbReference type="Pfam" id="PF05368">
    <property type="entry name" value="NmrA"/>
    <property type="match status" value="1"/>
</dbReference>
<accession>A0A3M2RE59</accession>
<feature type="domain" description="NmrA-like" evidence="8">
    <location>
        <begin position="2"/>
        <end position="296"/>
    </location>
</feature>
<protein>
    <recommendedName>
        <fullName evidence="7">NmrA-like family domain-containing protein 1</fullName>
    </recommendedName>
</protein>
<evidence type="ECO:0000256" key="5">
    <source>
        <dbReference type="ARBA" id="ARBA00022857"/>
    </source>
</evidence>